<reference evidence="1 2" key="1">
    <citation type="journal article" date="2018" name="Front. Plant Sci.">
        <title>Red Clover (Trifolium pratense) and Zigzag Clover (T. medium) - A Picture of Genomic Similarities and Differences.</title>
        <authorList>
            <person name="Dluhosova J."/>
            <person name="Istvanek J."/>
            <person name="Nedelnik J."/>
            <person name="Repkova J."/>
        </authorList>
    </citation>
    <scope>NUCLEOTIDE SEQUENCE [LARGE SCALE GENOMIC DNA]</scope>
    <source>
        <strain evidence="2">cv. 10/8</strain>
        <tissue evidence="1">Leaf</tissue>
    </source>
</reference>
<protein>
    <submittedName>
        <fullName evidence="1">Uncharacterized protein</fullName>
    </submittedName>
</protein>
<accession>A0A392QW20</accession>
<dbReference type="Proteomes" id="UP000265520">
    <property type="component" value="Unassembled WGS sequence"/>
</dbReference>
<keyword evidence="2" id="KW-1185">Reference proteome</keyword>
<comment type="caution">
    <text evidence="1">The sequence shown here is derived from an EMBL/GenBank/DDBJ whole genome shotgun (WGS) entry which is preliminary data.</text>
</comment>
<name>A0A392QW20_9FABA</name>
<proteinExistence type="predicted"/>
<evidence type="ECO:0000313" key="2">
    <source>
        <dbReference type="Proteomes" id="UP000265520"/>
    </source>
</evidence>
<dbReference type="EMBL" id="LXQA010166570">
    <property type="protein sequence ID" value="MCI28561.1"/>
    <property type="molecule type" value="Genomic_DNA"/>
</dbReference>
<evidence type="ECO:0000313" key="1">
    <source>
        <dbReference type="EMBL" id="MCI28561.1"/>
    </source>
</evidence>
<sequence>DVELGEVNLSHILREDNVCADFLVKFGPEGMDGLLQSDSVRMQHPRL</sequence>
<organism evidence="1 2">
    <name type="scientific">Trifolium medium</name>
    <dbReference type="NCBI Taxonomy" id="97028"/>
    <lineage>
        <taxon>Eukaryota</taxon>
        <taxon>Viridiplantae</taxon>
        <taxon>Streptophyta</taxon>
        <taxon>Embryophyta</taxon>
        <taxon>Tracheophyta</taxon>
        <taxon>Spermatophyta</taxon>
        <taxon>Magnoliopsida</taxon>
        <taxon>eudicotyledons</taxon>
        <taxon>Gunneridae</taxon>
        <taxon>Pentapetalae</taxon>
        <taxon>rosids</taxon>
        <taxon>fabids</taxon>
        <taxon>Fabales</taxon>
        <taxon>Fabaceae</taxon>
        <taxon>Papilionoideae</taxon>
        <taxon>50 kb inversion clade</taxon>
        <taxon>NPAAA clade</taxon>
        <taxon>Hologalegina</taxon>
        <taxon>IRL clade</taxon>
        <taxon>Trifolieae</taxon>
        <taxon>Trifolium</taxon>
    </lineage>
</organism>
<dbReference type="AlphaFoldDB" id="A0A392QW20"/>
<feature type="non-terminal residue" evidence="1">
    <location>
        <position position="1"/>
    </location>
</feature>